<organism evidence="2">
    <name type="scientific">bioreactor metagenome</name>
    <dbReference type="NCBI Taxonomy" id="1076179"/>
    <lineage>
        <taxon>unclassified sequences</taxon>
        <taxon>metagenomes</taxon>
        <taxon>ecological metagenomes</taxon>
    </lineage>
</organism>
<accession>A0A644XLM4</accession>
<dbReference type="Gene3D" id="3.40.630.30">
    <property type="match status" value="1"/>
</dbReference>
<feature type="domain" description="N-acetyltransferase" evidence="1">
    <location>
        <begin position="3"/>
        <end position="219"/>
    </location>
</feature>
<evidence type="ECO:0000259" key="1">
    <source>
        <dbReference type="PROSITE" id="PS51186"/>
    </source>
</evidence>
<dbReference type="CDD" id="cd04301">
    <property type="entry name" value="NAT_SF"/>
    <property type="match status" value="1"/>
</dbReference>
<dbReference type="PROSITE" id="PS51186">
    <property type="entry name" value="GNAT"/>
    <property type="match status" value="1"/>
</dbReference>
<dbReference type="InterPro" id="IPR000182">
    <property type="entry name" value="GNAT_dom"/>
</dbReference>
<comment type="caution">
    <text evidence="2">The sequence shown here is derived from an EMBL/GenBank/DDBJ whole genome shotgun (WGS) entry which is preliminary data.</text>
</comment>
<name>A0A644XLM4_9ZZZZ</name>
<dbReference type="SUPFAM" id="SSF55729">
    <property type="entry name" value="Acyl-CoA N-acyltransferases (Nat)"/>
    <property type="match status" value="1"/>
</dbReference>
<dbReference type="InterPro" id="IPR016181">
    <property type="entry name" value="Acyl_CoA_acyltransferase"/>
</dbReference>
<dbReference type="GO" id="GO:0016747">
    <property type="term" value="F:acyltransferase activity, transferring groups other than amino-acyl groups"/>
    <property type="evidence" value="ECO:0007669"/>
    <property type="project" value="InterPro"/>
</dbReference>
<dbReference type="EMBL" id="VSSQ01002730">
    <property type="protein sequence ID" value="MPM17085.1"/>
    <property type="molecule type" value="Genomic_DNA"/>
</dbReference>
<sequence length="224" mass="24873">MDYIIRRAKESDYGFLAEAILKADLGSDGKVSSYAALFGLSYEQALESITAMMPEEVEGCEFSPFHFLVAEFEGQPVAAVSSWIEGLDGVSSWMARSALVQAYYPKGAIEHVQKLKHITDKMMVHRSEGAMQIESVYVSPGHRGKGLATKLIKAHVAKMLMQQYPVSIAELMTYTNNPTAIHAYEKAGFTINAEKRCDDPKVLDYFPGSGMVLMQTDIMNLMKR</sequence>
<proteinExistence type="predicted"/>
<reference evidence="2" key="1">
    <citation type="submission" date="2019-08" db="EMBL/GenBank/DDBJ databases">
        <authorList>
            <person name="Kucharzyk K."/>
            <person name="Murdoch R.W."/>
            <person name="Higgins S."/>
            <person name="Loffler F."/>
        </authorList>
    </citation>
    <scope>NUCLEOTIDE SEQUENCE</scope>
</reference>
<dbReference type="AlphaFoldDB" id="A0A644XLM4"/>
<gene>
    <name evidence="2" type="ORF">SDC9_63469</name>
</gene>
<dbReference type="Pfam" id="PF00583">
    <property type="entry name" value="Acetyltransf_1"/>
    <property type="match status" value="1"/>
</dbReference>
<protein>
    <recommendedName>
        <fullName evidence="1">N-acetyltransferase domain-containing protein</fullName>
    </recommendedName>
</protein>
<evidence type="ECO:0000313" key="2">
    <source>
        <dbReference type="EMBL" id="MPM17085.1"/>
    </source>
</evidence>